<dbReference type="AlphaFoldDB" id="A0A7V2AU56"/>
<reference evidence="3" key="1">
    <citation type="journal article" date="2020" name="mSystems">
        <title>Genome- and Community-Level Interaction Insights into Carbon Utilization and Element Cycling Functions of Hydrothermarchaeota in Hydrothermal Sediment.</title>
        <authorList>
            <person name="Zhou Z."/>
            <person name="Liu Y."/>
            <person name="Xu W."/>
            <person name="Pan J."/>
            <person name="Luo Z.H."/>
            <person name="Li M."/>
        </authorList>
    </citation>
    <scope>NUCLEOTIDE SEQUENCE [LARGE SCALE GENOMIC DNA]</scope>
    <source>
        <strain evidence="3">SpSt-1233</strain>
    </source>
</reference>
<dbReference type="Proteomes" id="UP000886069">
    <property type="component" value="Unassembled WGS sequence"/>
</dbReference>
<organism evidence="3">
    <name type="scientific">Eiseniibacteriota bacterium</name>
    <dbReference type="NCBI Taxonomy" id="2212470"/>
    <lineage>
        <taxon>Bacteria</taxon>
        <taxon>Candidatus Eiseniibacteriota</taxon>
    </lineage>
</organism>
<feature type="signal peptide" evidence="2">
    <location>
        <begin position="1"/>
        <end position="23"/>
    </location>
</feature>
<name>A0A7V2AU56_UNCEI</name>
<accession>A0A7V2AU56</accession>
<feature type="chain" id="PRO_5030611511" evidence="2">
    <location>
        <begin position="24"/>
        <end position="118"/>
    </location>
</feature>
<evidence type="ECO:0000256" key="2">
    <source>
        <dbReference type="SAM" id="SignalP"/>
    </source>
</evidence>
<comment type="caution">
    <text evidence="3">The sequence shown here is derived from an EMBL/GenBank/DDBJ whole genome shotgun (WGS) entry which is preliminary data.</text>
</comment>
<feature type="region of interest" description="Disordered" evidence="1">
    <location>
        <begin position="81"/>
        <end position="118"/>
    </location>
</feature>
<proteinExistence type="predicted"/>
<evidence type="ECO:0000313" key="3">
    <source>
        <dbReference type="EMBL" id="HER43259.1"/>
    </source>
</evidence>
<dbReference type="EMBL" id="DSEC01000156">
    <property type="protein sequence ID" value="HER43259.1"/>
    <property type="molecule type" value="Genomic_DNA"/>
</dbReference>
<gene>
    <name evidence="3" type="ORF">ENO08_02220</name>
</gene>
<sequence>MRRVTGCAFALVLLLAVCATETAAVNIQDIVGGVLGRIYNNWLRDDDGDGIPNCQDDDYVPPADGDGIQYRGGRPDGLLLVNGSKWQRDDDGDGIPNGQDGDYVPPEDCTGNGWMGRH</sequence>
<keyword evidence="2" id="KW-0732">Signal</keyword>
<protein>
    <submittedName>
        <fullName evidence="3">Uncharacterized protein</fullName>
    </submittedName>
</protein>
<evidence type="ECO:0000256" key="1">
    <source>
        <dbReference type="SAM" id="MobiDB-lite"/>
    </source>
</evidence>